<dbReference type="Gene3D" id="3.40.850.10">
    <property type="entry name" value="Kinesin motor domain"/>
    <property type="match status" value="1"/>
</dbReference>
<keyword evidence="6" id="KW-0493">Microtubule</keyword>
<dbReference type="SMART" id="SM00129">
    <property type="entry name" value="KISc"/>
    <property type="match status" value="1"/>
</dbReference>
<dbReference type="PROSITE" id="PS50067">
    <property type="entry name" value="KINESIN_MOTOR_2"/>
    <property type="match status" value="1"/>
</dbReference>
<feature type="domain" description="Kinesin motor" evidence="19">
    <location>
        <begin position="352"/>
        <end position="693"/>
    </location>
</feature>
<name>A0A8B9VD50_9AVES</name>
<feature type="region of interest" description="Disordered" evidence="17">
    <location>
        <begin position="1"/>
        <end position="58"/>
    </location>
</feature>
<dbReference type="PROSITE" id="PS50006">
    <property type="entry name" value="FHA_DOMAIN"/>
    <property type="match status" value="1"/>
</dbReference>
<feature type="domain" description="FHA" evidence="18">
    <location>
        <begin position="816"/>
        <end position="867"/>
    </location>
</feature>
<dbReference type="Ensembl" id="ENSAZOT00000024289.1">
    <property type="protein sequence ID" value="ENSAZOP00000022613.1"/>
    <property type="gene ID" value="ENSAZOG00000014628.1"/>
</dbReference>
<dbReference type="InterPro" id="IPR008984">
    <property type="entry name" value="SMAD_FHA_dom_sf"/>
</dbReference>
<comment type="similarity">
    <text evidence="15">Belongs to the TRAFAC class myosin-kinesin ATPase superfamily. Kinesin family.</text>
</comment>
<feature type="binding site" evidence="15">
    <location>
        <begin position="441"/>
        <end position="448"/>
    </location>
    <ligand>
        <name>ATP</name>
        <dbReference type="ChEBI" id="CHEBI:30616"/>
    </ligand>
</feature>
<evidence type="ECO:0000256" key="17">
    <source>
        <dbReference type="SAM" id="MobiDB-lite"/>
    </source>
</evidence>
<dbReference type="GO" id="GO:0007018">
    <property type="term" value="P:microtubule-based movement"/>
    <property type="evidence" value="ECO:0007669"/>
    <property type="project" value="InterPro"/>
</dbReference>
<dbReference type="Pfam" id="PF00225">
    <property type="entry name" value="Kinesin"/>
    <property type="match status" value="1"/>
</dbReference>
<dbReference type="SUPFAM" id="SSF49879">
    <property type="entry name" value="SMAD/FHA domain"/>
    <property type="match status" value="1"/>
</dbReference>
<keyword evidence="10 15" id="KW-0505">Motor protein</keyword>
<dbReference type="CDD" id="cd01365">
    <property type="entry name" value="KISc_KIF1A_KIF1B"/>
    <property type="match status" value="1"/>
</dbReference>
<evidence type="ECO:0000313" key="21">
    <source>
        <dbReference type="Proteomes" id="UP000694549"/>
    </source>
</evidence>
<keyword evidence="11" id="KW-0206">Cytoskeleton</keyword>
<dbReference type="Pfam" id="PF16183">
    <property type="entry name" value="Kinesin_assoc"/>
    <property type="match status" value="1"/>
</dbReference>
<feature type="compositionally biased region" description="Polar residues" evidence="17">
    <location>
        <begin position="11"/>
        <end position="44"/>
    </location>
</feature>
<protein>
    <recommendedName>
        <fullName evidence="14">Kinesin-like protein KIF14</fullName>
    </recommendedName>
</protein>
<evidence type="ECO:0000256" key="7">
    <source>
        <dbReference type="ARBA" id="ARBA00022741"/>
    </source>
</evidence>
<keyword evidence="9 16" id="KW-0175">Coiled coil</keyword>
<dbReference type="PROSITE" id="PS00411">
    <property type="entry name" value="KINESIN_MOTOR_1"/>
    <property type="match status" value="1"/>
</dbReference>
<dbReference type="FunFam" id="2.60.200.20:FF:000020">
    <property type="entry name" value="Kinesin family member 14"/>
    <property type="match status" value="1"/>
</dbReference>
<keyword evidence="8 15" id="KW-0067">ATP-binding</keyword>
<sequence length="1590" mass="179676">MPDYKVPARNPSETQCTTTSQRISSRSAFTSSKMSGQQLTSQMSGKEKDGLLSSSRNRTEEVNSTYVISACNNANDASVTLKPQDRLTLQRRTRVSKNLVSSSEQSDNKIRQSIENTQTGKRCTLQRRVRTGSVEKSKINWNAVPGIENNDFAAERNYKTALRPNINNNDTRHGNPSCKLAEGQSNTKMHFNLNSKDLFSNVENDKRTPVKRKTSTADSKLQNEAHISEQLVTSKNINRILGEQLNEKGDVNKLEEKQRLQHLMIKHNSLERPRIPTKGSTEGFMLTPKNSTFQDKSSLSALNKRPLHPPLVSKKKTGVSSCPVSISAKEKVETLTENNSTEEDIFKVENSKVTVAVRVRPFSNREKNENSLPVVSMSGSETAVRNPSTNQVYTFSYDFSFWSFDKCHPNFASQAMIYKTLALPLLERAFEGYNACLFAYGQTGTGKSYTMMGFDEDRGIIPRLCEDLFSQMDKQQVLYHLEMSYFEVYNEKIHDLLVFKAENRQKKQPLRVKEHPVLGPYVEDLTVNVVSSYSDIQSWLELGNKQRATAATVMNDKSSRSHSVFTLVMTQTKVESVDEQQRDRSLTSHINLIDLAGSECCSTAQTTGERLKEGVSINKSLLTLGKVISALSKQSQNGKKTFIPYRESVLTWLLKESLGGNSQTAMIATISPAASSTEETLSTLRYAKQACSIINTAKVNEDVNAKLIRELKAEIEKLKAQKSAQNTDPEKYRRYLQEITSLRMKLHQQERDTAEMQRAWKEKLEQAEKRKLEDIKELQKAGIAFKMDNHLPNLVNLSEDPQLSEVLLYMIKEGETTVGRYTPNSKHDIQLSGVLIADDHCVIKNNLGQVSIIPRREAKTYVNGKCILDPTVLHHGDRVILGGDHYFRFNHPVEVQKVKRPSCGTTLLHDGPKDFEFAKNELLIAQKTQLESEIEEARLKAKEEMMQSVQIAKEMIQQELTSQKEAYESKIKSLEAEVREESRKKQMQELKNQKAATKIQELEKAKQNLELELHFNKKRLEVETLATKQALEDHSIHHAKILQALEAEKQKIAEEIQTLQKNRGSGNKTMTIPLNWNSLKLSVMIKEANTISNELGKNTVFCRRDKVDDKTGTVSSIQVQVRNIKLGIATFWSLEKFECKLAAMKELYESNDNNKAADVFYDPADEWEPDLSDASVSSLSRRRSRSLMKNKRISRCLSGIKLEPTHDTQTSYISGSQSKSSICPNFSESLLPGICKESVSSALDLLEQNHEGRKSIADHLLRNLFTIFSGVSAISKAYEQQDEECQKNFFSTDPAAQSYSIKITSVFGQLVVLVKVWLNHVQKSPSSVKTDEELKQEVKNLGGYLQLLLQDFVLAVYDGVGLGLDFLTETVQEKARTVQEELLKQHPQNEIQNRIRDDAVALARFLENNISSCRKKEVESQLPEEDYVYMEIKRSTKIAVKYLELEQCLAEVYQIVSSTLQGSFRNTSPLRSFAGEICFIAGCLYNYFSSFPLASTSTNNPIQRTPMPFMNLDELDSLVDSLIVNFELDQGQQNLKSQPLCNETETEGSQSETGGDEFPLKLKGIPKHTYKLQSPPTFPEELSLGKIQWV</sequence>
<dbReference type="InterPro" id="IPR000253">
    <property type="entry name" value="FHA_dom"/>
</dbReference>
<evidence type="ECO:0000256" key="10">
    <source>
        <dbReference type="ARBA" id="ARBA00023175"/>
    </source>
</evidence>
<dbReference type="InterPro" id="IPR019821">
    <property type="entry name" value="Kinesin_motor_CS"/>
</dbReference>
<dbReference type="GO" id="GO:0043066">
    <property type="term" value="P:negative regulation of apoptotic process"/>
    <property type="evidence" value="ECO:0007669"/>
    <property type="project" value="UniProtKB-ARBA"/>
</dbReference>
<dbReference type="GO" id="GO:0030496">
    <property type="term" value="C:midbody"/>
    <property type="evidence" value="ECO:0007669"/>
    <property type="project" value="UniProtKB-SubCell"/>
</dbReference>
<dbReference type="Gene3D" id="2.60.200.20">
    <property type="match status" value="1"/>
</dbReference>
<feature type="region of interest" description="Disordered" evidence="17">
    <location>
        <begin position="273"/>
        <end position="292"/>
    </location>
</feature>
<evidence type="ECO:0000256" key="11">
    <source>
        <dbReference type="ARBA" id="ARBA00023212"/>
    </source>
</evidence>
<keyword evidence="5" id="KW-0597">Phosphoprotein</keyword>
<dbReference type="Pfam" id="PF23313">
    <property type="entry name" value="4HB_KIF14"/>
    <property type="match status" value="1"/>
</dbReference>
<evidence type="ECO:0000256" key="1">
    <source>
        <dbReference type="ARBA" id="ARBA00004123"/>
    </source>
</evidence>
<dbReference type="InterPro" id="IPR001752">
    <property type="entry name" value="Kinesin_motor_dom"/>
</dbReference>
<feature type="coiled-coil region" evidence="16">
    <location>
        <begin position="920"/>
        <end position="1062"/>
    </location>
</feature>
<evidence type="ECO:0000256" key="4">
    <source>
        <dbReference type="ARBA" id="ARBA00022490"/>
    </source>
</evidence>
<proteinExistence type="inferred from homology"/>
<reference evidence="20" key="1">
    <citation type="submission" date="2025-08" db="UniProtKB">
        <authorList>
            <consortium name="Ensembl"/>
        </authorList>
    </citation>
    <scope>IDENTIFICATION</scope>
</reference>
<dbReference type="InterPro" id="IPR036961">
    <property type="entry name" value="Kinesin_motor_dom_sf"/>
</dbReference>
<keyword evidence="21" id="KW-1185">Reference proteome</keyword>
<evidence type="ECO:0000256" key="13">
    <source>
        <dbReference type="ARBA" id="ARBA00064520"/>
    </source>
</evidence>
<evidence type="ECO:0000256" key="9">
    <source>
        <dbReference type="ARBA" id="ARBA00023054"/>
    </source>
</evidence>
<dbReference type="GO" id="GO:0005634">
    <property type="term" value="C:nucleus"/>
    <property type="evidence" value="ECO:0007669"/>
    <property type="project" value="UniProtKB-SubCell"/>
</dbReference>
<dbReference type="SMART" id="SM00240">
    <property type="entry name" value="FHA"/>
    <property type="match status" value="1"/>
</dbReference>
<evidence type="ECO:0000256" key="12">
    <source>
        <dbReference type="ARBA" id="ARBA00023242"/>
    </source>
</evidence>
<dbReference type="FunFam" id="3.40.850.10:FF:000042">
    <property type="entry name" value="Kinesin family member 14"/>
    <property type="match status" value="1"/>
</dbReference>
<keyword evidence="4" id="KW-0963">Cytoplasm</keyword>
<dbReference type="CDD" id="cd22707">
    <property type="entry name" value="FHA_KIF14"/>
    <property type="match status" value="1"/>
</dbReference>
<evidence type="ECO:0000259" key="19">
    <source>
        <dbReference type="PROSITE" id="PS50067"/>
    </source>
</evidence>
<dbReference type="GO" id="GO:0005819">
    <property type="term" value="C:spindle"/>
    <property type="evidence" value="ECO:0007669"/>
    <property type="project" value="UniProtKB-SubCell"/>
</dbReference>
<feature type="coiled-coil region" evidence="16">
    <location>
        <begin position="701"/>
        <end position="781"/>
    </location>
</feature>
<reference evidence="20" key="2">
    <citation type="submission" date="2025-09" db="UniProtKB">
        <authorList>
            <consortium name="Ensembl"/>
        </authorList>
    </citation>
    <scope>IDENTIFICATION</scope>
</reference>
<evidence type="ECO:0000256" key="15">
    <source>
        <dbReference type="PROSITE-ProRule" id="PRU00283"/>
    </source>
</evidence>
<evidence type="ECO:0000256" key="8">
    <source>
        <dbReference type="ARBA" id="ARBA00022840"/>
    </source>
</evidence>
<dbReference type="GO" id="GO:0003777">
    <property type="term" value="F:microtubule motor activity"/>
    <property type="evidence" value="ECO:0007669"/>
    <property type="project" value="InterPro"/>
</dbReference>
<keyword evidence="7 15" id="KW-0547">Nucleotide-binding</keyword>
<accession>A0A8B9VD50</accession>
<feature type="region of interest" description="Disordered" evidence="17">
    <location>
        <begin position="1536"/>
        <end position="1558"/>
    </location>
</feature>
<dbReference type="GO" id="GO:0008017">
    <property type="term" value="F:microtubule binding"/>
    <property type="evidence" value="ECO:0007669"/>
    <property type="project" value="InterPro"/>
</dbReference>
<evidence type="ECO:0000256" key="2">
    <source>
        <dbReference type="ARBA" id="ARBA00004186"/>
    </source>
</evidence>
<dbReference type="PANTHER" id="PTHR47117:SF7">
    <property type="entry name" value="KINESIN-LIKE PROTEIN KIF14"/>
    <property type="match status" value="1"/>
</dbReference>
<evidence type="ECO:0000256" key="6">
    <source>
        <dbReference type="ARBA" id="ARBA00022701"/>
    </source>
</evidence>
<evidence type="ECO:0000259" key="18">
    <source>
        <dbReference type="PROSITE" id="PS50006"/>
    </source>
</evidence>
<comment type="subcellular location">
    <subcellularLocation>
        <location evidence="2">Cytoplasm</location>
        <location evidence="2">Cytoskeleton</location>
        <location evidence="2">Spindle</location>
    </subcellularLocation>
    <subcellularLocation>
        <location evidence="3">Midbody</location>
    </subcellularLocation>
    <subcellularLocation>
        <location evidence="1">Nucleus</location>
    </subcellularLocation>
</comment>
<dbReference type="GO" id="GO:0005524">
    <property type="term" value="F:ATP binding"/>
    <property type="evidence" value="ECO:0007669"/>
    <property type="project" value="UniProtKB-UniRule"/>
</dbReference>
<dbReference type="InterPro" id="IPR027417">
    <property type="entry name" value="P-loop_NTPase"/>
</dbReference>
<dbReference type="PRINTS" id="PR00380">
    <property type="entry name" value="KINESINHEAVY"/>
</dbReference>
<dbReference type="GO" id="GO:0005874">
    <property type="term" value="C:microtubule"/>
    <property type="evidence" value="ECO:0007669"/>
    <property type="project" value="UniProtKB-KW"/>
</dbReference>
<dbReference type="PANTHER" id="PTHR47117">
    <property type="entry name" value="STAR-RELATED LIPID TRANSFER PROTEIN 9"/>
    <property type="match status" value="1"/>
</dbReference>
<dbReference type="Proteomes" id="UP000694549">
    <property type="component" value="Unplaced"/>
</dbReference>
<evidence type="ECO:0000256" key="14">
    <source>
        <dbReference type="ARBA" id="ARBA00073220"/>
    </source>
</evidence>
<feature type="compositionally biased region" description="Low complexity" evidence="17">
    <location>
        <begin position="1547"/>
        <end position="1557"/>
    </location>
</feature>
<evidence type="ECO:0000256" key="5">
    <source>
        <dbReference type="ARBA" id="ARBA00022553"/>
    </source>
</evidence>
<comment type="subunit">
    <text evidence="13">Directly interacts with PRC1 within a complex also containing KIF4A, KIF20A and KIF23; targets to the central spindle. Directly interacts with CIT depending on the activation state of the kinase (stronger interaction with the kinase-dead form); targets to the midbody. Interacts with ARRB2; the interaction is detected in the nucleus upon OR1D2 stimulation. Interacts with AKT1; the interaction is detected in the plasma membrane upon INS stimulation and promotes AKT1 phosphorylation. Interacts with SVIL; at midbody during cytokinesis. Interacts with RADIL (via PDZ domain); recruits RADIL to the microtubule network restricting RADIL from interaction with activated RAP1A.</text>
</comment>
<organism evidence="20 21">
    <name type="scientific">Anas zonorhyncha</name>
    <name type="common">Eastern spot-billed duck</name>
    <dbReference type="NCBI Taxonomy" id="75864"/>
    <lineage>
        <taxon>Eukaryota</taxon>
        <taxon>Metazoa</taxon>
        <taxon>Chordata</taxon>
        <taxon>Craniata</taxon>
        <taxon>Vertebrata</taxon>
        <taxon>Euteleostomi</taxon>
        <taxon>Archelosauria</taxon>
        <taxon>Archosauria</taxon>
        <taxon>Dinosauria</taxon>
        <taxon>Saurischia</taxon>
        <taxon>Theropoda</taxon>
        <taxon>Coelurosauria</taxon>
        <taxon>Aves</taxon>
        <taxon>Neognathae</taxon>
        <taxon>Galloanserae</taxon>
        <taxon>Anseriformes</taxon>
        <taxon>Anatidae</taxon>
        <taxon>Anatinae</taxon>
        <taxon>Anas</taxon>
    </lineage>
</organism>
<evidence type="ECO:0000256" key="16">
    <source>
        <dbReference type="SAM" id="Coils"/>
    </source>
</evidence>
<evidence type="ECO:0000256" key="3">
    <source>
        <dbReference type="ARBA" id="ARBA00004214"/>
    </source>
</evidence>
<dbReference type="InterPro" id="IPR056523">
    <property type="entry name" value="4HB_KIF14"/>
</dbReference>
<keyword evidence="12" id="KW-0539">Nucleus</keyword>
<dbReference type="Pfam" id="PF00498">
    <property type="entry name" value="FHA"/>
    <property type="match status" value="1"/>
</dbReference>
<dbReference type="InterPro" id="IPR032405">
    <property type="entry name" value="Kinesin_assoc"/>
</dbReference>
<evidence type="ECO:0000313" key="20">
    <source>
        <dbReference type="Ensembl" id="ENSAZOP00000022613.1"/>
    </source>
</evidence>
<dbReference type="SUPFAM" id="SSF52540">
    <property type="entry name" value="P-loop containing nucleoside triphosphate hydrolases"/>
    <property type="match status" value="1"/>
</dbReference>